<comment type="caution">
    <text evidence="1">The sequence shown here is derived from an EMBL/GenBank/DDBJ whole genome shotgun (WGS) entry which is preliminary data.</text>
</comment>
<gene>
    <name evidence="1" type="ORF">LEP1GSC172_3273</name>
</gene>
<dbReference type="Proteomes" id="UP000012112">
    <property type="component" value="Unassembled WGS sequence"/>
</dbReference>
<dbReference type="RefSeq" id="WP_002178178.1">
    <property type="nucleotide sequence ID" value="NZ_AKWD02000033.1"/>
</dbReference>
<evidence type="ECO:0000313" key="1">
    <source>
        <dbReference type="EMBL" id="EMO53883.1"/>
    </source>
</evidence>
<accession>M6VWF3</accession>
<evidence type="ECO:0000313" key="2">
    <source>
        <dbReference type="Proteomes" id="UP000012112"/>
    </source>
</evidence>
<reference evidence="1 2" key="1">
    <citation type="submission" date="2013-01" db="EMBL/GenBank/DDBJ databases">
        <authorList>
            <person name="Harkins D.M."/>
            <person name="Durkin A.S."/>
            <person name="Brinkac L.M."/>
            <person name="Haft D.H."/>
            <person name="Selengut J.D."/>
            <person name="Sanka R."/>
            <person name="DePew J."/>
            <person name="Purushe J."/>
            <person name="Matthias M.A."/>
            <person name="Vinetz J.M."/>
            <person name="Sutton G.G."/>
            <person name="Nierman W.C."/>
            <person name="Fouts D.E."/>
        </authorList>
    </citation>
    <scope>NUCLEOTIDE SEQUENCE [LARGE SCALE GENOMIC DNA]</scope>
    <source>
        <strain evidence="1 2">HAI1536</strain>
    </source>
</reference>
<name>M6VWF3_9LEPT</name>
<protein>
    <submittedName>
        <fullName evidence="1">Uncharacterized protein</fullName>
    </submittedName>
</protein>
<sequence length="70" mass="8490">MNDEIYIKEDITEFAREVIYNMGPKIKKFEIDEKSVYLDQRIGYWHFEQGLSLEDSKVKAIQDYKFSFEE</sequence>
<dbReference type="EMBL" id="AKWD02000033">
    <property type="protein sequence ID" value="EMO53883.1"/>
    <property type="molecule type" value="Genomic_DNA"/>
</dbReference>
<proteinExistence type="predicted"/>
<organism evidence="1 2">
    <name type="scientific">Leptospira noguchii</name>
    <dbReference type="NCBI Taxonomy" id="28182"/>
    <lineage>
        <taxon>Bacteria</taxon>
        <taxon>Pseudomonadati</taxon>
        <taxon>Spirochaetota</taxon>
        <taxon>Spirochaetia</taxon>
        <taxon>Leptospirales</taxon>
        <taxon>Leptospiraceae</taxon>
        <taxon>Leptospira</taxon>
    </lineage>
</organism>
<dbReference type="AlphaFoldDB" id="M6VWF3"/>